<comment type="caution">
    <text evidence="5">The sequence shown here is derived from an EMBL/GenBank/DDBJ whole genome shotgun (WGS) entry which is preliminary data.</text>
</comment>
<keyword evidence="2" id="KW-0378">Hydrolase</keyword>
<dbReference type="SUPFAM" id="SSF55816">
    <property type="entry name" value="5'-nucleotidase (syn. UDP-sugar hydrolase), C-terminal domain"/>
    <property type="match status" value="1"/>
</dbReference>
<comment type="similarity">
    <text evidence="2">Belongs to the 5'-nucleotidase family.</text>
</comment>
<dbReference type="PANTHER" id="PTHR11575">
    <property type="entry name" value="5'-NUCLEOTIDASE-RELATED"/>
    <property type="match status" value="1"/>
</dbReference>
<evidence type="ECO:0000256" key="2">
    <source>
        <dbReference type="RuleBase" id="RU362119"/>
    </source>
</evidence>
<evidence type="ECO:0000259" key="3">
    <source>
        <dbReference type="Pfam" id="PF00149"/>
    </source>
</evidence>
<dbReference type="InterPro" id="IPR029052">
    <property type="entry name" value="Metallo-depent_PP-like"/>
</dbReference>
<protein>
    <recommendedName>
        <fullName evidence="7">Bifunctional metallophosphatase/5'-nucleotidase</fullName>
    </recommendedName>
</protein>
<reference evidence="6" key="1">
    <citation type="journal article" date="2017" name="Int. J. Syst. Evol. Microbiol.">
        <title>Notoacmeibacter marinus gen. nov., sp. nov., isolated from the gut of a limpet and proposal of Notoacmeibacteraceae fam. nov. in the order Rhizobiales of the class Alphaproteobacteria.</title>
        <authorList>
            <person name="Huang Z."/>
            <person name="Guo F."/>
            <person name="Lai Q."/>
        </authorList>
    </citation>
    <scope>NUCLEOTIDE SEQUENCE [LARGE SCALE GENOMIC DNA]</scope>
    <source>
        <strain evidence="6">XMTR2A4</strain>
    </source>
</reference>
<feature type="chain" id="PRO_5011814490" description="Bifunctional metallophosphatase/5'-nucleotidase" evidence="2">
    <location>
        <begin position="28"/>
        <end position="504"/>
    </location>
</feature>
<dbReference type="Gene3D" id="3.90.780.10">
    <property type="entry name" value="5'-Nucleotidase, C-terminal domain"/>
    <property type="match status" value="1"/>
</dbReference>
<proteinExistence type="inferred from homology"/>
<dbReference type="GO" id="GO:0000166">
    <property type="term" value="F:nucleotide binding"/>
    <property type="evidence" value="ECO:0007669"/>
    <property type="project" value="UniProtKB-KW"/>
</dbReference>
<dbReference type="Proteomes" id="UP000215405">
    <property type="component" value="Unassembled WGS sequence"/>
</dbReference>
<keyword evidence="2" id="KW-0547">Nucleotide-binding</keyword>
<name>A0A231V0L3_9HYPH</name>
<gene>
    <name evidence="5" type="ORF">B7H23_01515</name>
</gene>
<dbReference type="Gene3D" id="3.60.21.10">
    <property type="match status" value="1"/>
</dbReference>
<dbReference type="PANTHER" id="PTHR11575:SF24">
    <property type="entry name" value="5'-NUCLEOTIDASE"/>
    <property type="match status" value="1"/>
</dbReference>
<dbReference type="InterPro" id="IPR036907">
    <property type="entry name" value="5'-Nucleotdase_C_sf"/>
</dbReference>
<dbReference type="AlphaFoldDB" id="A0A231V0L3"/>
<evidence type="ECO:0000259" key="4">
    <source>
        <dbReference type="Pfam" id="PF02872"/>
    </source>
</evidence>
<dbReference type="Pfam" id="PF02872">
    <property type="entry name" value="5_nucleotid_C"/>
    <property type="match status" value="1"/>
</dbReference>
<feature type="domain" description="Calcineurin-like phosphoesterase" evidence="3">
    <location>
        <begin position="41"/>
        <end position="232"/>
    </location>
</feature>
<dbReference type="InterPro" id="IPR008334">
    <property type="entry name" value="5'-Nucleotdase_C"/>
</dbReference>
<keyword evidence="1 2" id="KW-0732">Signal</keyword>
<feature type="signal peptide" evidence="2">
    <location>
        <begin position="1"/>
        <end position="27"/>
    </location>
</feature>
<dbReference type="SUPFAM" id="SSF56300">
    <property type="entry name" value="Metallo-dependent phosphatases"/>
    <property type="match status" value="1"/>
</dbReference>
<evidence type="ECO:0000256" key="1">
    <source>
        <dbReference type="ARBA" id="ARBA00022729"/>
    </source>
</evidence>
<dbReference type="PRINTS" id="PR01607">
    <property type="entry name" value="APYRASEFAMLY"/>
</dbReference>
<dbReference type="InterPro" id="IPR004843">
    <property type="entry name" value="Calcineurin-like_PHP"/>
</dbReference>
<dbReference type="Pfam" id="PF00149">
    <property type="entry name" value="Metallophos"/>
    <property type="match status" value="1"/>
</dbReference>
<dbReference type="EMBL" id="NBYO01000001">
    <property type="protein sequence ID" value="OXT01670.1"/>
    <property type="molecule type" value="Genomic_DNA"/>
</dbReference>
<dbReference type="InterPro" id="IPR006179">
    <property type="entry name" value="5_nucleotidase/apyrase"/>
</dbReference>
<feature type="domain" description="5'-Nucleotidase C-terminal" evidence="4">
    <location>
        <begin position="310"/>
        <end position="465"/>
    </location>
</feature>
<dbReference type="RefSeq" id="WP_094075640.1">
    <property type="nucleotide sequence ID" value="NZ_NBYO01000001.1"/>
</dbReference>
<dbReference type="GO" id="GO:0016787">
    <property type="term" value="F:hydrolase activity"/>
    <property type="evidence" value="ECO:0007669"/>
    <property type="project" value="UniProtKB-KW"/>
</dbReference>
<sequence length="504" mass="53572">MSFSSLTRRALLGMAFATLLPGGIALAETTDVTFVLVNDSDKMAADRDGRGGFAKMAAVFKTEREANPNTIVVHGGDMLSPSLLSGFDKGEHIVTLANMAGFDVAVPGNHEYDFGPENATAQLAKTDFPVLAANIENADGTPLADFESTMVKEVGGVSIGFIGLAEETTEELSSPGDLSFTNPVAAATEQAEKLRGEGADFIVAISHNRLSLNEQMIEDNVVDLVLGGHNHNVWAYYNGRAAGMESGHDGMWIGAVDVSFEIEEEDGEREVEWTPTFRFTDTKDVEADPDVAAKVAEYEATLDKELDVDVGTTSIELDSRRASVRSQETVLGSLIADAMRKAVDADIAITNGGGIRGDKTYAAGTKLTRRDVLTELPFGNRNVLLEMTGAQVKEALENGVSQIEEGAGRFPQVSGLSFNVDRTAAAGSRVSDVMVAGAPLDEGASYKVATNDYMAGGGDGYAVMKDAKVLLDPYSAKLMANDVMVYIREMGEVTAPDGVRITIK</sequence>
<evidence type="ECO:0008006" key="7">
    <source>
        <dbReference type="Google" id="ProtNLM"/>
    </source>
</evidence>
<evidence type="ECO:0000313" key="5">
    <source>
        <dbReference type="EMBL" id="OXT01670.1"/>
    </source>
</evidence>
<keyword evidence="6" id="KW-1185">Reference proteome</keyword>
<accession>A0A231V0L3</accession>
<dbReference type="GO" id="GO:0009166">
    <property type="term" value="P:nucleotide catabolic process"/>
    <property type="evidence" value="ECO:0007669"/>
    <property type="project" value="InterPro"/>
</dbReference>
<evidence type="ECO:0000313" key="6">
    <source>
        <dbReference type="Proteomes" id="UP000215405"/>
    </source>
</evidence>
<organism evidence="5 6">
    <name type="scientific">Notoacmeibacter marinus</name>
    <dbReference type="NCBI Taxonomy" id="1876515"/>
    <lineage>
        <taxon>Bacteria</taxon>
        <taxon>Pseudomonadati</taxon>
        <taxon>Pseudomonadota</taxon>
        <taxon>Alphaproteobacteria</taxon>
        <taxon>Hyphomicrobiales</taxon>
        <taxon>Notoacmeibacteraceae</taxon>
        <taxon>Notoacmeibacter</taxon>
    </lineage>
</organism>